<evidence type="ECO:0000313" key="8">
    <source>
        <dbReference type="Proteomes" id="UP001557470"/>
    </source>
</evidence>
<name>A0ABD0YB99_UMBPY</name>
<keyword evidence="3" id="KW-0862">Zinc</keyword>
<keyword evidence="8" id="KW-1185">Reference proteome</keyword>
<dbReference type="GO" id="GO:0008270">
    <property type="term" value="F:zinc ion binding"/>
    <property type="evidence" value="ECO:0007669"/>
    <property type="project" value="UniProtKB-KW"/>
</dbReference>
<dbReference type="Pfam" id="PF05485">
    <property type="entry name" value="THAP"/>
    <property type="match status" value="1"/>
</dbReference>
<proteinExistence type="predicted"/>
<evidence type="ECO:0000256" key="2">
    <source>
        <dbReference type="ARBA" id="ARBA00022771"/>
    </source>
</evidence>
<reference evidence="7 8" key="1">
    <citation type="submission" date="2024-06" db="EMBL/GenBank/DDBJ databases">
        <authorList>
            <person name="Pan Q."/>
            <person name="Wen M."/>
            <person name="Jouanno E."/>
            <person name="Zahm M."/>
            <person name="Klopp C."/>
            <person name="Cabau C."/>
            <person name="Louis A."/>
            <person name="Berthelot C."/>
            <person name="Parey E."/>
            <person name="Roest Crollius H."/>
            <person name="Montfort J."/>
            <person name="Robinson-Rechavi M."/>
            <person name="Bouchez O."/>
            <person name="Lampietro C."/>
            <person name="Lopez Roques C."/>
            <person name="Donnadieu C."/>
            <person name="Postlethwait J."/>
            <person name="Bobe J."/>
            <person name="Verreycken H."/>
            <person name="Guiguen Y."/>
        </authorList>
    </citation>
    <scope>NUCLEOTIDE SEQUENCE [LARGE SCALE GENOMIC DNA]</scope>
    <source>
        <strain evidence="7">Up_M1</strain>
        <tissue evidence="7">Testis</tissue>
    </source>
</reference>
<evidence type="ECO:0000256" key="1">
    <source>
        <dbReference type="ARBA" id="ARBA00022723"/>
    </source>
</evidence>
<dbReference type="Proteomes" id="UP001557470">
    <property type="component" value="Unassembled WGS sequence"/>
</dbReference>
<evidence type="ECO:0000313" key="7">
    <source>
        <dbReference type="EMBL" id="KAL1023221.1"/>
    </source>
</evidence>
<dbReference type="InterPro" id="IPR006612">
    <property type="entry name" value="THAP_Znf"/>
</dbReference>
<comment type="caution">
    <text evidence="7">The sequence shown here is derived from an EMBL/GenBank/DDBJ whole genome shotgun (WGS) entry which is preliminary data.</text>
</comment>
<evidence type="ECO:0000256" key="5">
    <source>
        <dbReference type="PROSITE-ProRule" id="PRU00309"/>
    </source>
</evidence>
<evidence type="ECO:0000259" key="6">
    <source>
        <dbReference type="PROSITE" id="PS50950"/>
    </source>
</evidence>
<evidence type="ECO:0000256" key="3">
    <source>
        <dbReference type="ARBA" id="ARBA00022833"/>
    </source>
</evidence>
<feature type="domain" description="THAP-type" evidence="6">
    <location>
        <begin position="1"/>
        <end position="44"/>
    </location>
</feature>
<dbReference type="AlphaFoldDB" id="A0ABD0YB99"/>
<dbReference type="SUPFAM" id="SSF57716">
    <property type="entry name" value="Glucocorticoid receptor-like (DNA-binding domain)"/>
    <property type="match status" value="1"/>
</dbReference>
<keyword evidence="2 5" id="KW-0863">Zinc-finger</keyword>
<protein>
    <recommendedName>
        <fullName evidence="6">THAP-type domain-containing protein</fullName>
    </recommendedName>
</protein>
<keyword evidence="4 5" id="KW-0238">DNA-binding</keyword>
<dbReference type="EMBL" id="JAGEUA010000001">
    <property type="protein sequence ID" value="KAL1023221.1"/>
    <property type="molecule type" value="Genomic_DNA"/>
</dbReference>
<evidence type="ECO:0000256" key="4">
    <source>
        <dbReference type="ARBA" id="ARBA00023125"/>
    </source>
</evidence>
<feature type="non-terminal residue" evidence="7">
    <location>
        <position position="92"/>
    </location>
</feature>
<organism evidence="7 8">
    <name type="scientific">Umbra pygmaea</name>
    <name type="common">Eastern mudminnow</name>
    <dbReference type="NCBI Taxonomy" id="75934"/>
    <lineage>
        <taxon>Eukaryota</taxon>
        <taxon>Metazoa</taxon>
        <taxon>Chordata</taxon>
        <taxon>Craniata</taxon>
        <taxon>Vertebrata</taxon>
        <taxon>Euteleostomi</taxon>
        <taxon>Actinopterygii</taxon>
        <taxon>Neopterygii</taxon>
        <taxon>Teleostei</taxon>
        <taxon>Protacanthopterygii</taxon>
        <taxon>Esociformes</taxon>
        <taxon>Umbridae</taxon>
        <taxon>Umbra</taxon>
    </lineage>
</organism>
<keyword evidence="1" id="KW-0479">Metal-binding</keyword>
<dbReference type="PROSITE" id="PS50950">
    <property type="entry name" value="ZF_THAP"/>
    <property type="match status" value="1"/>
</dbReference>
<sequence length="92" mass="10494">MRRDTRKWSPKKSRLCSSHFEEDQFFTDKQVKRRLKDTAGPTIFKFPPHLCPKKGRNRATRTKLVSLTTEVRNSLVSTTGPSCSLASCLAQP</sequence>
<gene>
    <name evidence="7" type="ORF">UPYG_G00037910</name>
</gene>
<dbReference type="GO" id="GO:0003677">
    <property type="term" value="F:DNA binding"/>
    <property type="evidence" value="ECO:0007669"/>
    <property type="project" value="UniProtKB-UniRule"/>
</dbReference>
<accession>A0ABD0YB99</accession>